<protein>
    <recommendedName>
        <fullName evidence="1">Aminoglycoside phosphotransferase domain-containing protein</fullName>
    </recommendedName>
</protein>
<organism evidence="2">
    <name type="scientific">Mytilinidion resinicola</name>
    <dbReference type="NCBI Taxonomy" id="574789"/>
    <lineage>
        <taxon>Eukaryota</taxon>
        <taxon>Fungi</taxon>
        <taxon>Dikarya</taxon>
        <taxon>Ascomycota</taxon>
        <taxon>Pezizomycotina</taxon>
        <taxon>Dothideomycetes</taxon>
        <taxon>Pleosporomycetidae</taxon>
        <taxon>Mytilinidiales</taxon>
        <taxon>Mytilinidiaceae</taxon>
        <taxon>Mytilinidion</taxon>
    </lineage>
</organism>
<dbReference type="Proteomes" id="UP000504636">
    <property type="component" value="Unplaced"/>
</dbReference>
<dbReference type="InterPro" id="IPR051678">
    <property type="entry name" value="AGP_Transferase"/>
</dbReference>
<accession>A0A6A6YMM2</accession>
<gene>
    <name evidence="2 4" type="ORF">BDZ99DRAFT_464016</name>
</gene>
<feature type="domain" description="Aminoglycoside phosphotransferase" evidence="1">
    <location>
        <begin position="20"/>
        <end position="221"/>
    </location>
</feature>
<evidence type="ECO:0000313" key="4">
    <source>
        <dbReference type="RefSeq" id="XP_033576199.1"/>
    </source>
</evidence>
<evidence type="ECO:0000313" key="3">
    <source>
        <dbReference type="Proteomes" id="UP000504636"/>
    </source>
</evidence>
<keyword evidence="3" id="KW-1185">Reference proteome</keyword>
<dbReference type="Gene3D" id="3.90.1200.10">
    <property type="match status" value="1"/>
</dbReference>
<evidence type="ECO:0000259" key="1">
    <source>
        <dbReference type="Pfam" id="PF01636"/>
    </source>
</evidence>
<dbReference type="GeneID" id="54461102"/>
<dbReference type="RefSeq" id="XP_033576199.1">
    <property type="nucleotide sequence ID" value="XM_033720209.1"/>
</dbReference>
<sequence length="327" mass="36632">MSSDEPCEEPYGIQWDLAEENTACEVAINALLRERTTIPVPEIYAYEAEDEYGVHAPFMLMKAMKGNTVPDLTGSPEVPEEHFANFAERIAEIHVELSTLQMPKIGPIAGKDSDGTYAQSILWFGGPFSTATSYFHAWSSHHTFALPEAKIRACAPPEYGDVLVESAKHFPAAIQELAPKISARDSGPFPIHHPDFGTWNILVDDNFKVVGIIDWDAAFAAPWEAFAQFPLFISNAPRQLELPWFYDDEGNPTDPDTIETYEKRKQYIEAVKRAEGKMGLVGDGHEYLLSMALEDTQRHAIGAAIHSFTNEHRPCFFMKLVEELDLK</sequence>
<name>A0A6A6YMM2_9PEZI</name>
<dbReference type="InterPro" id="IPR002575">
    <property type="entry name" value="Aminoglycoside_PTrfase"/>
</dbReference>
<dbReference type="OrthoDB" id="5327538at2759"/>
<proteinExistence type="predicted"/>
<reference evidence="4" key="2">
    <citation type="submission" date="2020-04" db="EMBL/GenBank/DDBJ databases">
        <authorList>
            <consortium name="NCBI Genome Project"/>
        </authorList>
    </citation>
    <scope>NUCLEOTIDE SEQUENCE</scope>
    <source>
        <strain evidence="4">CBS 304.34</strain>
    </source>
</reference>
<dbReference type="EMBL" id="MU003702">
    <property type="protein sequence ID" value="KAF2809235.1"/>
    <property type="molecule type" value="Genomic_DNA"/>
</dbReference>
<dbReference type="InterPro" id="IPR011009">
    <property type="entry name" value="Kinase-like_dom_sf"/>
</dbReference>
<reference evidence="4" key="3">
    <citation type="submission" date="2025-04" db="UniProtKB">
        <authorList>
            <consortium name="RefSeq"/>
        </authorList>
    </citation>
    <scope>IDENTIFICATION</scope>
    <source>
        <strain evidence="4">CBS 304.34</strain>
    </source>
</reference>
<dbReference type="PANTHER" id="PTHR21310:SF37">
    <property type="entry name" value="AMINOGLYCOSIDE PHOSPHOTRANSFERASE DOMAIN-CONTAINING PROTEIN"/>
    <property type="match status" value="1"/>
</dbReference>
<dbReference type="SUPFAM" id="SSF56112">
    <property type="entry name" value="Protein kinase-like (PK-like)"/>
    <property type="match status" value="1"/>
</dbReference>
<dbReference type="PANTHER" id="PTHR21310">
    <property type="entry name" value="AMINOGLYCOSIDE PHOSPHOTRANSFERASE-RELATED-RELATED"/>
    <property type="match status" value="1"/>
</dbReference>
<reference evidence="2 4" key="1">
    <citation type="journal article" date="2020" name="Stud. Mycol.">
        <title>101 Dothideomycetes genomes: a test case for predicting lifestyles and emergence of pathogens.</title>
        <authorList>
            <person name="Haridas S."/>
            <person name="Albert R."/>
            <person name="Binder M."/>
            <person name="Bloem J."/>
            <person name="Labutti K."/>
            <person name="Salamov A."/>
            <person name="Andreopoulos B."/>
            <person name="Baker S."/>
            <person name="Barry K."/>
            <person name="Bills G."/>
            <person name="Bluhm B."/>
            <person name="Cannon C."/>
            <person name="Castanera R."/>
            <person name="Culley D."/>
            <person name="Daum C."/>
            <person name="Ezra D."/>
            <person name="Gonzalez J."/>
            <person name="Henrissat B."/>
            <person name="Kuo A."/>
            <person name="Liang C."/>
            <person name="Lipzen A."/>
            <person name="Lutzoni F."/>
            <person name="Magnuson J."/>
            <person name="Mondo S."/>
            <person name="Nolan M."/>
            <person name="Ohm R."/>
            <person name="Pangilinan J."/>
            <person name="Park H.-J."/>
            <person name="Ramirez L."/>
            <person name="Alfaro M."/>
            <person name="Sun H."/>
            <person name="Tritt A."/>
            <person name="Yoshinaga Y."/>
            <person name="Zwiers L.-H."/>
            <person name="Turgeon B."/>
            <person name="Goodwin S."/>
            <person name="Spatafora J."/>
            <person name="Crous P."/>
            <person name="Grigoriev I."/>
        </authorList>
    </citation>
    <scope>NUCLEOTIDE SEQUENCE</scope>
    <source>
        <strain evidence="2 4">CBS 304.34</strain>
    </source>
</reference>
<dbReference type="AlphaFoldDB" id="A0A6A6YMM2"/>
<evidence type="ECO:0000313" key="2">
    <source>
        <dbReference type="EMBL" id="KAF2809235.1"/>
    </source>
</evidence>
<dbReference type="Pfam" id="PF01636">
    <property type="entry name" value="APH"/>
    <property type="match status" value="1"/>
</dbReference>